<dbReference type="Proteomes" id="UP000075883">
    <property type="component" value="Unassembled WGS sequence"/>
</dbReference>
<dbReference type="AlphaFoldDB" id="A0A182MF95"/>
<keyword evidence="3" id="KW-1185">Reference proteome</keyword>
<dbReference type="EnsemblMetazoa" id="ACUA016882-RA">
    <property type="protein sequence ID" value="ACUA016882-PA"/>
    <property type="gene ID" value="ACUA016882"/>
</dbReference>
<dbReference type="EMBL" id="AXCM01000968">
    <property type="status" value="NOT_ANNOTATED_CDS"/>
    <property type="molecule type" value="Genomic_DNA"/>
</dbReference>
<protein>
    <submittedName>
        <fullName evidence="2">Uncharacterized protein</fullName>
    </submittedName>
</protein>
<evidence type="ECO:0000256" key="1">
    <source>
        <dbReference type="SAM" id="MobiDB-lite"/>
    </source>
</evidence>
<organism evidence="2 3">
    <name type="scientific">Anopheles culicifacies</name>
    <dbReference type="NCBI Taxonomy" id="139723"/>
    <lineage>
        <taxon>Eukaryota</taxon>
        <taxon>Metazoa</taxon>
        <taxon>Ecdysozoa</taxon>
        <taxon>Arthropoda</taxon>
        <taxon>Hexapoda</taxon>
        <taxon>Insecta</taxon>
        <taxon>Pterygota</taxon>
        <taxon>Neoptera</taxon>
        <taxon>Endopterygota</taxon>
        <taxon>Diptera</taxon>
        <taxon>Nematocera</taxon>
        <taxon>Culicoidea</taxon>
        <taxon>Culicidae</taxon>
        <taxon>Anophelinae</taxon>
        <taxon>Anopheles</taxon>
        <taxon>culicifacies species complex</taxon>
    </lineage>
</organism>
<proteinExistence type="predicted"/>
<reference evidence="3" key="1">
    <citation type="submission" date="2013-09" db="EMBL/GenBank/DDBJ databases">
        <title>The Genome Sequence of Anopheles culicifacies species A.</title>
        <authorList>
            <consortium name="The Broad Institute Genomics Platform"/>
            <person name="Neafsey D.E."/>
            <person name="Besansky N."/>
            <person name="Howell P."/>
            <person name="Walton C."/>
            <person name="Young S.K."/>
            <person name="Zeng Q."/>
            <person name="Gargeya S."/>
            <person name="Fitzgerald M."/>
            <person name="Haas B."/>
            <person name="Abouelleil A."/>
            <person name="Allen A.W."/>
            <person name="Alvarado L."/>
            <person name="Arachchi H.M."/>
            <person name="Berlin A.M."/>
            <person name="Chapman S.B."/>
            <person name="Gainer-Dewar J."/>
            <person name="Goldberg J."/>
            <person name="Griggs A."/>
            <person name="Gujja S."/>
            <person name="Hansen M."/>
            <person name="Howarth C."/>
            <person name="Imamovic A."/>
            <person name="Ireland A."/>
            <person name="Larimer J."/>
            <person name="McCowan C."/>
            <person name="Murphy C."/>
            <person name="Pearson M."/>
            <person name="Poon T.W."/>
            <person name="Priest M."/>
            <person name="Roberts A."/>
            <person name="Saif S."/>
            <person name="Shea T."/>
            <person name="Sisk P."/>
            <person name="Sykes S."/>
            <person name="Wortman J."/>
            <person name="Nusbaum C."/>
            <person name="Birren B."/>
        </authorList>
    </citation>
    <scope>NUCLEOTIDE SEQUENCE [LARGE SCALE GENOMIC DNA]</scope>
    <source>
        <strain evidence="3">A-37</strain>
    </source>
</reference>
<evidence type="ECO:0000313" key="3">
    <source>
        <dbReference type="Proteomes" id="UP000075883"/>
    </source>
</evidence>
<feature type="region of interest" description="Disordered" evidence="1">
    <location>
        <begin position="84"/>
        <end position="109"/>
    </location>
</feature>
<sequence length="286" mass="32007">MTPADFDFVAKHVYINLEHINRYLAKAKIASKFLSTGTNYDDLPGTLLAITKEDVSESTNAAQVFDLLERPSEEEIDTLFETIRSRPASANGSNNKTQRHGSFKKAPAAPLQQSRLLNETNLISSSITTLGNSCSDLTGSVNKSNIPPPKQPTFDVEALVNKLRHTIKELDSIENGKIENVDLTQIRQQFRREWASTMKACRNVEALLDEFKQQTESNGSVVIKKEPLISSELVKSMKQLQTKLHYAVSIKKAEVLPDMTKTLSKEVFPLSECLDTIDESIRQKQL</sequence>
<reference evidence="2" key="2">
    <citation type="submission" date="2020-05" db="UniProtKB">
        <authorList>
            <consortium name="EnsemblMetazoa"/>
        </authorList>
    </citation>
    <scope>IDENTIFICATION</scope>
    <source>
        <strain evidence="2">A-37</strain>
    </source>
</reference>
<name>A0A182MF95_9DIPT</name>
<evidence type="ECO:0000313" key="2">
    <source>
        <dbReference type="EnsemblMetazoa" id="ACUA016882-PA"/>
    </source>
</evidence>
<dbReference type="VEuPathDB" id="VectorBase:ACUA016882"/>
<accession>A0A182MF95</accession>